<dbReference type="Pfam" id="PF01392">
    <property type="entry name" value="Fz"/>
    <property type="match status" value="2"/>
</dbReference>
<feature type="disulfide bond" evidence="17">
    <location>
        <begin position="428"/>
        <end position="446"/>
    </location>
</feature>
<dbReference type="InterPro" id="IPR043504">
    <property type="entry name" value="Peptidase_S1_PA_chymotrypsin"/>
</dbReference>
<keyword evidence="4" id="KW-0964">Secreted</keyword>
<dbReference type="PROSITE" id="PS01209">
    <property type="entry name" value="LDLRA_1"/>
    <property type="match status" value="2"/>
</dbReference>
<dbReference type="FunFam" id="4.10.400.10:FF:000083">
    <property type="entry name" value="Atrial natriuretic peptide-converting enzyme"/>
    <property type="match status" value="1"/>
</dbReference>
<evidence type="ECO:0000256" key="3">
    <source>
        <dbReference type="ARBA" id="ARBA00009939"/>
    </source>
</evidence>
<dbReference type="Gene3D" id="1.10.2000.10">
    <property type="entry name" value="Frizzled cysteine-rich domain"/>
    <property type="match status" value="2"/>
</dbReference>
<dbReference type="CDD" id="cd00112">
    <property type="entry name" value="LDLa"/>
    <property type="match status" value="6"/>
</dbReference>
<evidence type="ECO:0000256" key="5">
    <source>
        <dbReference type="ARBA" id="ARBA00022670"/>
    </source>
</evidence>
<dbReference type="GO" id="GO:0005886">
    <property type="term" value="C:plasma membrane"/>
    <property type="evidence" value="ECO:0007669"/>
    <property type="project" value="UniProtKB-SubCell"/>
</dbReference>
<evidence type="ECO:0000313" key="21">
    <source>
        <dbReference type="EMBL" id="MBN3315133.1"/>
    </source>
</evidence>
<keyword evidence="7" id="KW-0677">Repeat</keyword>
<feature type="non-terminal residue" evidence="21">
    <location>
        <position position="1"/>
    </location>
</feature>
<keyword evidence="8" id="KW-0378">Hydrolase</keyword>
<sequence length="1099" mass="122352">MGDACSQKMGSAKYLRLLLFILVPCICALICLLVILLAFEGIFGKGFLETSEKDLLSTGDSASDIPFTSTLDSESFGMTLKNDPITQSVLLTTNSDQKSRGMGNLVPRSENASSRPFILTKAPNEDSRILLTERADRAWSSPASTTVPDWMTSLSTLNPLVQATTQEAVTQHPDKGPCININVSQCHILPYNQTSLSSRSSIVRSIEVEMFLKFFSSLNRLSCYRHIMLFGCSLALPECAGEGDERRLIFPCMSFCEAAREGCEPVLQTFNASWPDFLRCSQFKNSTSMDDSAPICYSPKQTKGKCPAVCGGQDNFLCATGICVPRKLLCNGYNDCDDWSDEANCNCSKDQFQCGTGRCLTHSLVCDGYDDCGDLSDEQNCECDPNKEHRCGDGRCITTDWVCDGDHDCADKSDEVNCSCKSQGLLECRNGQCIPSAFRCDGDIDCKDGSDEENCTLRQNQNACEPGQPGCISTSCLDGCHGNTVCDSRSNSTNCNRCEPITLELCMNLPYNVTSFPNFLGHETQKETSISWESSLFPALVQTNCYKYLMFFACTILVPKCDPETNQKVPPCRSLCKNSKERCESVLGIVGLQWPEDTDCSQFPEEGQENATCLMPDQDVEECSPSHFKCNSGRCVLASKRCCKERGLWECPSNKACIRHTMICDGFPDCADLADEKNCSFCVDNELPCNNHKCVHRTLWCDGKKDCTDSSDEWNCVSLSKTPSSLLTVHKTASEYHVCADNWHHKLSELACKQMGLGEPATVEMVPEHHHQLGRRKWLHVHADWKHRNGSSLQGLLEKKGHTCHSRRKVSLHCVKEDCGRRPAARMSKRILGGRTSRPGRWPWQCSLQSDPSGHICGCVLIGRKWVLTVAHCFEGNKTAIQGVQFWSKVEPVVQPTPLAAATCREDADVWKVVFGINNLDHPSPFMQTRKVKRIIVHPRYNRAVVDYDISIVELDTEVNETSYVRPVCLPHKGQPPLPDTYCYITGWGHMGNRMPFKLQEGEVRIISMDQCQSFFDMKTITSRMLCAGYESGTVDSCMGDSGGPLVCQEPNGRWSLYGLTSWGSVCFSKVLGPGVYSNVTHFVEWIERQIYLHTFFLN</sequence>
<feature type="disulfide bond" evidence="17">
    <location>
        <begin position="701"/>
        <end position="716"/>
    </location>
</feature>
<dbReference type="Pfam" id="PF00057">
    <property type="entry name" value="Ldl_recept_a"/>
    <property type="match status" value="6"/>
</dbReference>
<keyword evidence="13 17" id="KW-1015">Disulfide bond</keyword>
<feature type="active site" description="Charge relay system" evidence="15">
    <location>
        <position position="949"/>
    </location>
</feature>
<dbReference type="Gene3D" id="4.10.400.10">
    <property type="entry name" value="Low-density Lipoprotein Receptor"/>
    <property type="match status" value="6"/>
</dbReference>
<dbReference type="Gene3D" id="2.40.10.10">
    <property type="entry name" value="Trypsin-like serine proteases"/>
    <property type="match status" value="1"/>
</dbReference>
<dbReference type="PIRSF" id="PIRSF036376">
    <property type="entry name" value="Corin"/>
    <property type="match status" value="1"/>
</dbReference>
<feature type="disulfide bond" evidence="17">
    <location>
        <begin position="403"/>
        <end position="418"/>
    </location>
</feature>
<feature type="disulfide bond" evidence="16">
    <location>
        <begin position="178"/>
        <end position="239"/>
    </location>
</feature>
<evidence type="ECO:0000256" key="17">
    <source>
        <dbReference type="PROSITE-ProRule" id="PRU00124"/>
    </source>
</evidence>
<evidence type="ECO:0000256" key="12">
    <source>
        <dbReference type="ARBA" id="ARBA00023136"/>
    </source>
</evidence>
<evidence type="ECO:0000259" key="19">
    <source>
        <dbReference type="PROSITE" id="PS50038"/>
    </source>
</evidence>
<dbReference type="PROSITE" id="PS50038">
    <property type="entry name" value="FZ"/>
    <property type="match status" value="2"/>
</dbReference>
<dbReference type="PROSITE" id="PS00135">
    <property type="entry name" value="TRYPSIN_SER"/>
    <property type="match status" value="1"/>
</dbReference>
<dbReference type="EMBL" id="JAAWVO010019682">
    <property type="protein sequence ID" value="MBN3315133.1"/>
    <property type="molecule type" value="Genomic_DNA"/>
</dbReference>
<dbReference type="InterPro" id="IPR036790">
    <property type="entry name" value="Frizzled_dom_sf"/>
</dbReference>
<feature type="disulfide bond" evidence="16">
    <location>
        <begin position="545"/>
        <end position="583"/>
    </location>
</feature>
<dbReference type="PROSITE" id="PS50068">
    <property type="entry name" value="LDLRA_2"/>
    <property type="match status" value="6"/>
</dbReference>
<evidence type="ECO:0000256" key="9">
    <source>
        <dbReference type="ARBA" id="ARBA00022825"/>
    </source>
</evidence>
<feature type="transmembrane region" description="Helical" evidence="18">
    <location>
        <begin position="17"/>
        <end position="39"/>
    </location>
</feature>
<dbReference type="SMART" id="SM00063">
    <property type="entry name" value="FRI"/>
    <property type="match status" value="2"/>
</dbReference>
<evidence type="ECO:0000256" key="1">
    <source>
        <dbReference type="ARBA" id="ARBA00004401"/>
    </source>
</evidence>
<feature type="disulfide bond" evidence="16">
    <location>
        <begin position="572"/>
        <end position="613"/>
    </location>
</feature>
<dbReference type="SMART" id="SM00192">
    <property type="entry name" value="LDLa"/>
    <property type="match status" value="6"/>
</dbReference>
<dbReference type="GO" id="GO:0004252">
    <property type="term" value="F:serine-type endopeptidase activity"/>
    <property type="evidence" value="ECO:0007669"/>
    <property type="project" value="InterPro"/>
</dbReference>
<feature type="disulfide bond" evidence="17">
    <location>
        <begin position="391"/>
        <end position="409"/>
    </location>
</feature>
<dbReference type="InterPro" id="IPR020067">
    <property type="entry name" value="Frizzled_dom"/>
</dbReference>
<dbReference type="InterPro" id="IPR041763">
    <property type="entry name" value="Corin_CRD_2"/>
</dbReference>
<comment type="caution">
    <text evidence="21">The sequence shown here is derived from an EMBL/GenBank/DDBJ whole genome shotgun (WGS) entry which is preliminary data.</text>
</comment>
<evidence type="ECO:0000256" key="18">
    <source>
        <dbReference type="SAM" id="Phobius"/>
    </source>
</evidence>
<evidence type="ECO:0000256" key="10">
    <source>
        <dbReference type="ARBA" id="ARBA00022968"/>
    </source>
</evidence>
<dbReference type="AlphaFoldDB" id="A0A8J7NMP7"/>
<feature type="active site" description="Charge relay system" evidence="15">
    <location>
        <position position="872"/>
    </location>
</feature>
<feature type="disulfide bond" evidence="17">
    <location>
        <begin position="354"/>
        <end position="372"/>
    </location>
</feature>
<dbReference type="CDD" id="cd00190">
    <property type="entry name" value="Tryp_SPc"/>
    <property type="match status" value="1"/>
</dbReference>
<keyword evidence="14" id="KW-0325">Glycoprotein</keyword>
<feature type="disulfide bond" evidence="16">
    <location>
        <begin position="256"/>
        <end position="280"/>
    </location>
</feature>
<feature type="domain" description="FZ" evidence="19">
    <location>
        <begin position="493"/>
        <end position="616"/>
    </location>
</feature>
<feature type="disulfide bond" evidence="17">
    <location>
        <begin position="440"/>
        <end position="455"/>
    </location>
</feature>
<dbReference type="GO" id="GO:0005576">
    <property type="term" value="C:extracellular region"/>
    <property type="evidence" value="ECO:0007669"/>
    <property type="project" value="UniProtKB-SubCell"/>
</dbReference>
<feature type="disulfide bond" evidence="17">
    <location>
        <begin position="664"/>
        <end position="679"/>
    </location>
</feature>
<evidence type="ECO:0000313" key="22">
    <source>
        <dbReference type="Proteomes" id="UP000736164"/>
    </source>
</evidence>
<gene>
    <name evidence="21" type="primary">Corin</name>
    <name evidence="21" type="ORF">GTO95_0010246</name>
</gene>
<keyword evidence="10" id="KW-0735">Signal-anchor</keyword>
<dbReference type="FunFam" id="4.10.400.10:FF:000024">
    <property type="entry name" value="Low-density lipoprotein RecePtor related"/>
    <property type="match status" value="1"/>
</dbReference>
<dbReference type="Proteomes" id="UP000736164">
    <property type="component" value="Unassembled WGS sequence"/>
</dbReference>
<keyword evidence="12 18" id="KW-0472">Membrane</keyword>
<feature type="domain" description="Peptidase S1" evidence="20">
    <location>
        <begin position="831"/>
        <end position="1092"/>
    </location>
</feature>
<feature type="disulfide bond" evidence="16">
    <location>
        <begin position="576"/>
        <end position="600"/>
    </location>
</feature>
<evidence type="ECO:0000256" key="6">
    <source>
        <dbReference type="ARBA" id="ARBA00022692"/>
    </source>
</evidence>
<evidence type="ECO:0000256" key="13">
    <source>
        <dbReference type="ARBA" id="ARBA00023157"/>
    </source>
</evidence>
<dbReference type="InterPro" id="IPR036055">
    <property type="entry name" value="LDL_receptor-like_sf"/>
</dbReference>
<dbReference type="GO" id="GO:0016486">
    <property type="term" value="P:peptide hormone processing"/>
    <property type="evidence" value="ECO:0007669"/>
    <property type="project" value="InterPro"/>
</dbReference>
<dbReference type="GO" id="GO:0008217">
    <property type="term" value="P:regulation of blood pressure"/>
    <property type="evidence" value="ECO:0007669"/>
    <property type="project" value="InterPro"/>
</dbReference>
<dbReference type="CDD" id="cd07888">
    <property type="entry name" value="CRD_corin_2"/>
    <property type="match status" value="1"/>
</dbReference>
<feature type="disulfide bond" evidence="17">
    <location>
        <begin position="347"/>
        <end position="359"/>
    </location>
</feature>
<dbReference type="SUPFAM" id="SSF63501">
    <property type="entry name" value="Frizzled cysteine-rich domain"/>
    <property type="match status" value="2"/>
</dbReference>
<keyword evidence="5" id="KW-0645">Protease</keyword>
<feature type="disulfide bond" evidence="17">
    <location>
        <begin position="366"/>
        <end position="381"/>
    </location>
</feature>
<dbReference type="InterPro" id="IPR001254">
    <property type="entry name" value="Trypsin_dom"/>
</dbReference>
<evidence type="ECO:0000256" key="11">
    <source>
        <dbReference type="ARBA" id="ARBA00022989"/>
    </source>
</evidence>
<reference evidence="21" key="1">
    <citation type="journal article" date="2021" name="Cell">
        <title>Tracing the genetic footprints of vertebrate landing in non-teleost ray-finned fishes.</title>
        <authorList>
            <person name="Bi X."/>
            <person name="Wang K."/>
            <person name="Yang L."/>
            <person name="Pan H."/>
            <person name="Jiang H."/>
            <person name="Wei Q."/>
            <person name="Fang M."/>
            <person name="Yu H."/>
            <person name="Zhu C."/>
            <person name="Cai Y."/>
            <person name="He Y."/>
            <person name="Gan X."/>
            <person name="Zeng H."/>
            <person name="Yu D."/>
            <person name="Zhu Y."/>
            <person name="Jiang H."/>
            <person name="Qiu Q."/>
            <person name="Yang H."/>
            <person name="Zhang Y.E."/>
            <person name="Wang W."/>
            <person name="Zhu M."/>
            <person name="He S."/>
            <person name="Zhang G."/>
        </authorList>
    </citation>
    <scope>NUCLEOTIDE SEQUENCE</scope>
    <source>
        <strain evidence="21">Allg_001</strain>
    </source>
</reference>
<evidence type="ECO:0000256" key="15">
    <source>
        <dbReference type="PIRSR" id="PIRSR036376-50"/>
    </source>
</evidence>
<dbReference type="InterPro" id="IPR002172">
    <property type="entry name" value="LDrepeatLR_classA_rpt"/>
</dbReference>
<evidence type="ECO:0000256" key="4">
    <source>
        <dbReference type="ARBA" id="ARBA00022525"/>
    </source>
</evidence>
<dbReference type="SUPFAM" id="SSF56487">
    <property type="entry name" value="SRCR-like"/>
    <property type="match status" value="1"/>
</dbReference>
<dbReference type="PROSITE" id="PS50240">
    <property type="entry name" value="TRYPSIN_DOM"/>
    <property type="match status" value="1"/>
</dbReference>
<dbReference type="Pfam" id="PF15494">
    <property type="entry name" value="SRCR_2"/>
    <property type="match status" value="1"/>
</dbReference>
<dbReference type="FunFam" id="2.40.10.10:FF:000015">
    <property type="entry name" value="Atrial natriuretic peptide-converting enzyme"/>
    <property type="match status" value="1"/>
</dbReference>
<evidence type="ECO:0000256" key="7">
    <source>
        <dbReference type="ARBA" id="ARBA00022737"/>
    </source>
</evidence>
<dbReference type="SMART" id="SM00020">
    <property type="entry name" value="Tryp_SPc"/>
    <property type="match status" value="1"/>
</dbReference>
<evidence type="ECO:0000256" key="2">
    <source>
        <dbReference type="ARBA" id="ARBA00004613"/>
    </source>
</evidence>
<feature type="domain" description="FZ" evidence="19">
    <location>
        <begin position="173"/>
        <end position="299"/>
    </location>
</feature>
<feature type="disulfide bond" evidence="17">
    <location>
        <begin position="682"/>
        <end position="694"/>
    </location>
</feature>
<dbReference type="InterPro" id="IPR017052">
    <property type="entry name" value="Corin"/>
</dbReference>
<comment type="caution">
    <text evidence="17">Lacks conserved residue(s) required for the propagation of feature annotation.</text>
</comment>
<dbReference type="InterPro" id="IPR009003">
    <property type="entry name" value="Peptidase_S1_PA"/>
</dbReference>
<name>A0A8J7NMP7_ATRSP</name>
<comment type="subcellular location">
    <subcellularLocation>
        <location evidence="1">Cell membrane</location>
        <topology evidence="1">Single-pass type II membrane protein</topology>
    </subcellularLocation>
    <subcellularLocation>
        <location evidence="2">Secreted</location>
    </subcellularLocation>
</comment>
<feature type="non-terminal residue" evidence="21">
    <location>
        <position position="1099"/>
    </location>
</feature>
<feature type="disulfide bond" evidence="17">
    <location>
        <begin position="689"/>
        <end position="707"/>
    </location>
</feature>
<dbReference type="InterPro" id="IPR033116">
    <property type="entry name" value="TRYPSIN_SER"/>
</dbReference>
<feature type="disulfide bond" evidence="16">
    <location>
        <begin position="186"/>
        <end position="232"/>
    </location>
</feature>
<dbReference type="InterPro" id="IPR036772">
    <property type="entry name" value="SRCR-like_dom_sf"/>
</dbReference>
<keyword evidence="9" id="KW-0720">Serine protease</keyword>
<dbReference type="SMART" id="SM00202">
    <property type="entry name" value="SR"/>
    <property type="match status" value="1"/>
</dbReference>
<dbReference type="InterPro" id="IPR023415">
    <property type="entry name" value="LDLR_class-A_CS"/>
</dbReference>
<dbReference type="PRINTS" id="PR00261">
    <property type="entry name" value="LDLRECEPTOR"/>
</dbReference>
<keyword evidence="11 18" id="KW-1133">Transmembrane helix</keyword>
<feature type="disulfide bond" evidence="17">
    <location>
        <begin position="330"/>
        <end position="345"/>
    </location>
</feature>
<keyword evidence="22" id="KW-1185">Reference proteome</keyword>
<dbReference type="InterPro" id="IPR001190">
    <property type="entry name" value="SRCR"/>
</dbReference>
<feature type="disulfide bond" evidence="17">
    <location>
        <begin position="318"/>
        <end position="336"/>
    </location>
</feature>
<proteinExistence type="inferred from homology"/>
<evidence type="ECO:0000259" key="20">
    <source>
        <dbReference type="PROSITE" id="PS50240"/>
    </source>
</evidence>
<evidence type="ECO:0000256" key="14">
    <source>
        <dbReference type="ARBA" id="ARBA00023180"/>
    </source>
</evidence>
<dbReference type="PANTHER" id="PTHR24252">
    <property type="entry name" value="ACROSIN-RELATED"/>
    <property type="match status" value="1"/>
</dbReference>
<evidence type="ECO:0000256" key="8">
    <source>
        <dbReference type="ARBA" id="ARBA00022801"/>
    </source>
</evidence>
<dbReference type="Pfam" id="PF00089">
    <property type="entry name" value="Trypsin"/>
    <property type="match status" value="2"/>
</dbReference>
<accession>A0A8J7NMP7</accession>
<comment type="similarity">
    <text evidence="3">Belongs to the LDLR family.</text>
</comment>
<feature type="active site" description="Charge relay system" evidence="15">
    <location>
        <position position="1042"/>
    </location>
</feature>
<protein>
    <submittedName>
        <fullName evidence="21">CORIN enzyme</fullName>
    </submittedName>
</protein>
<dbReference type="SUPFAM" id="SSF57424">
    <property type="entry name" value="LDL receptor-like module"/>
    <property type="match status" value="6"/>
</dbReference>
<dbReference type="SUPFAM" id="SSF50494">
    <property type="entry name" value="Trypsin-like serine proteases"/>
    <property type="match status" value="1"/>
</dbReference>
<organism evidence="21 22">
    <name type="scientific">Atractosteus spatula</name>
    <name type="common">Alligator gar</name>
    <name type="synonym">Lepisosteus spatula</name>
    <dbReference type="NCBI Taxonomy" id="7917"/>
    <lineage>
        <taxon>Eukaryota</taxon>
        <taxon>Metazoa</taxon>
        <taxon>Chordata</taxon>
        <taxon>Craniata</taxon>
        <taxon>Vertebrata</taxon>
        <taxon>Euteleostomi</taxon>
        <taxon>Actinopterygii</taxon>
        <taxon>Neopterygii</taxon>
        <taxon>Holostei</taxon>
        <taxon>Semionotiformes</taxon>
        <taxon>Lepisosteidae</taxon>
        <taxon>Atractosteus</taxon>
    </lineage>
</organism>
<dbReference type="PANTHER" id="PTHR24252:SF11">
    <property type="entry name" value="ATRIAL NATRIURETIC PEPTIDE-CONVERTING ENZYME ISOFORM X1"/>
    <property type="match status" value="1"/>
</dbReference>
<evidence type="ECO:0000256" key="16">
    <source>
        <dbReference type="PROSITE-ProRule" id="PRU00090"/>
    </source>
</evidence>
<keyword evidence="6 18" id="KW-0812">Transmembrane</keyword>